<feature type="signal peptide" evidence="1">
    <location>
        <begin position="1"/>
        <end position="18"/>
    </location>
</feature>
<protein>
    <submittedName>
        <fullName evidence="2">DUF5686 and carboxypeptidase regulatory-like domain-containing protein</fullName>
    </submittedName>
</protein>
<reference evidence="3" key="1">
    <citation type="journal article" date="2019" name="Int. J. Syst. Evol. Microbiol.">
        <title>The Global Catalogue of Microorganisms (GCM) 10K type strain sequencing project: providing services to taxonomists for standard genome sequencing and annotation.</title>
        <authorList>
            <consortium name="The Broad Institute Genomics Platform"/>
            <consortium name="The Broad Institute Genome Sequencing Center for Infectious Disease"/>
            <person name="Wu L."/>
            <person name="Ma J."/>
        </authorList>
    </citation>
    <scope>NUCLEOTIDE SEQUENCE [LARGE SCALE GENOMIC DNA]</scope>
    <source>
        <strain evidence="3">CECT 8010</strain>
    </source>
</reference>
<dbReference type="Proteomes" id="UP001595906">
    <property type="component" value="Unassembled WGS sequence"/>
</dbReference>
<evidence type="ECO:0000313" key="2">
    <source>
        <dbReference type="EMBL" id="MFC4230442.1"/>
    </source>
</evidence>
<evidence type="ECO:0000313" key="3">
    <source>
        <dbReference type="Proteomes" id="UP001595906"/>
    </source>
</evidence>
<keyword evidence="1" id="KW-0732">Signal</keyword>
<dbReference type="RefSeq" id="WP_379011596.1">
    <property type="nucleotide sequence ID" value="NZ_JBHSDC010000002.1"/>
</dbReference>
<sequence>MKQSFSLLFLLVPYYMWASTITGSVKDTKGNALPYSSILVKGTAKATTANAKGLFSINLPNGKYTLVCQHVGYQSVAQTVTLTADVELAFVLAEQQYQLSEVVVKTGAEDPAYAIIRKAIKKRSDYDNENQKFECQVYIKGQLQLRNYPKNFMGEKVDFEDGDTSKRKMIFLSETLAKYAKNGKDRKIEVLSTKVSGNSSGFGFASPSIISLYSNIVPIGRGLNPRGFISPIADNALNFYKYHFEGTFYENGKEISRIKVIPKRKYEPLFSGYITIIENEWRLQSVQLSILKEQQMQLLDTLVLEQLYVPMKDTWVIKQQLIQPAGKIFGFDFFGSFLQVYENFELEPQFKKKFFDNTILKILDSANKKPMAYWDSIRPVPLLEAEVRDYKKKDSLEQVRKDPKYVDSLDRVRNKITSNKLLFTGMNFSKERKKENLTLSPLINLAGVLYNPVEGRYFEYNIKYNKQFEGRKNLAIEPVLRYGFSNKHANAYVNTDYNFGKKYLNNISFSAGQKVFQMDNANPIDPINNTLAAYYWQHNHIKIYEAAFAKISYSKGLGDGFTVGLSAQFQDRKPLENTIDSLKGKAFTPNYPTNIVSSNITAHQAFTASVNITWRPGAKYIELPDRKIALGSKYPTFNLNITKGLATIFGSDVDYTKWKFSISDNLDFKLGGRFSYRLATGGFINANKLSVIDYNHFLGNETVLANTYLSSFQLMPYYQYSNTAKTYGEAHVEYHLNGLITNKIPLLRKWNWFFVMGGNGLYINQNSHYYEAFFGIENIFKVIRVDAIKSFDAAGTTATGIRVALPLFGRRGN</sequence>
<dbReference type="Pfam" id="PF13715">
    <property type="entry name" value="CarbopepD_reg_2"/>
    <property type="match status" value="1"/>
</dbReference>
<accession>A0ABV8PR20</accession>
<keyword evidence="3" id="KW-1185">Reference proteome</keyword>
<comment type="caution">
    <text evidence="2">The sequence shown here is derived from an EMBL/GenBank/DDBJ whole genome shotgun (WGS) entry which is preliminary data.</text>
</comment>
<dbReference type="Pfam" id="PF18939">
    <property type="entry name" value="DUF5686"/>
    <property type="match status" value="1"/>
</dbReference>
<organism evidence="2 3">
    <name type="scientific">Parasediminibacterium paludis</name>
    <dbReference type="NCBI Taxonomy" id="908966"/>
    <lineage>
        <taxon>Bacteria</taxon>
        <taxon>Pseudomonadati</taxon>
        <taxon>Bacteroidota</taxon>
        <taxon>Chitinophagia</taxon>
        <taxon>Chitinophagales</taxon>
        <taxon>Chitinophagaceae</taxon>
        <taxon>Parasediminibacterium</taxon>
    </lineage>
</organism>
<dbReference type="SUPFAM" id="SSF49464">
    <property type="entry name" value="Carboxypeptidase regulatory domain-like"/>
    <property type="match status" value="1"/>
</dbReference>
<dbReference type="InterPro" id="IPR008969">
    <property type="entry name" value="CarboxyPept-like_regulatory"/>
</dbReference>
<feature type="chain" id="PRO_5045298128" evidence="1">
    <location>
        <begin position="19"/>
        <end position="813"/>
    </location>
</feature>
<proteinExistence type="predicted"/>
<dbReference type="InterPro" id="IPR043741">
    <property type="entry name" value="DUF5686"/>
</dbReference>
<evidence type="ECO:0000256" key="1">
    <source>
        <dbReference type="SAM" id="SignalP"/>
    </source>
</evidence>
<dbReference type="EMBL" id="JBHSDC010000002">
    <property type="protein sequence ID" value="MFC4230442.1"/>
    <property type="molecule type" value="Genomic_DNA"/>
</dbReference>
<dbReference type="Gene3D" id="2.60.40.1120">
    <property type="entry name" value="Carboxypeptidase-like, regulatory domain"/>
    <property type="match status" value="1"/>
</dbReference>
<name>A0ABV8PR20_9BACT</name>
<gene>
    <name evidence="2" type="ORF">ACFOW1_00965</name>
</gene>